<dbReference type="AlphaFoldDB" id="A0A3G7TS93"/>
<dbReference type="PROSITE" id="PS51186">
    <property type="entry name" value="GNAT"/>
    <property type="match status" value="1"/>
</dbReference>
<dbReference type="Gene3D" id="3.40.630.30">
    <property type="match status" value="1"/>
</dbReference>
<dbReference type="NCBIfam" id="NF007853">
    <property type="entry name" value="PRK10562.1"/>
    <property type="match status" value="1"/>
</dbReference>
<dbReference type="SUPFAM" id="SSF55729">
    <property type="entry name" value="Acyl-CoA N-acyltransferases (Nat)"/>
    <property type="match status" value="1"/>
</dbReference>
<dbReference type="RefSeq" id="WP_124321057.1">
    <property type="nucleotide sequence ID" value="NZ_CP027753.1"/>
</dbReference>
<dbReference type="Proteomes" id="UP000268048">
    <property type="component" value="Chromosome"/>
</dbReference>
<dbReference type="EMBL" id="CP027753">
    <property type="protein sequence ID" value="AZE49292.1"/>
    <property type="molecule type" value="Genomic_DNA"/>
</dbReference>
<sequence>MIRRFEQQDMDAVLDIWLQASLKAHDFIDASFWQSQVDNMRNLYLPASESYVIERQSKVRGFYSLHDDQLAALFVAPEFQAKGIGKQLLAHARAQRPVLSLAVYKDNTASCGFYLAQGFVVTHEQTDEQTGQQEYLMSSTPL</sequence>
<proteinExistence type="predicted"/>
<dbReference type="InterPro" id="IPR016181">
    <property type="entry name" value="Acyl_CoA_acyltransferase"/>
</dbReference>
<dbReference type="GO" id="GO:0016747">
    <property type="term" value="F:acyltransferase activity, transferring groups other than amino-acyl groups"/>
    <property type="evidence" value="ECO:0007669"/>
    <property type="project" value="InterPro"/>
</dbReference>
<organism evidence="4 5">
    <name type="scientific">Pseudomonas chlororaphis</name>
    <dbReference type="NCBI Taxonomy" id="587753"/>
    <lineage>
        <taxon>Bacteria</taxon>
        <taxon>Pseudomonadati</taxon>
        <taxon>Pseudomonadota</taxon>
        <taxon>Gammaproteobacteria</taxon>
        <taxon>Pseudomonadales</taxon>
        <taxon>Pseudomonadaceae</taxon>
        <taxon>Pseudomonas</taxon>
    </lineage>
</organism>
<evidence type="ECO:0000256" key="1">
    <source>
        <dbReference type="ARBA" id="ARBA00022679"/>
    </source>
</evidence>
<dbReference type="InterPro" id="IPR000182">
    <property type="entry name" value="GNAT_dom"/>
</dbReference>
<evidence type="ECO:0000313" key="5">
    <source>
        <dbReference type="Proteomes" id="UP000268048"/>
    </source>
</evidence>
<protein>
    <submittedName>
        <fullName evidence="4">Putative acetyltransferase</fullName>
    </submittedName>
</protein>
<dbReference type="CDD" id="cd04301">
    <property type="entry name" value="NAT_SF"/>
    <property type="match status" value="1"/>
</dbReference>
<evidence type="ECO:0000259" key="3">
    <source>
        <dbReference type="PROSITE" id="PS51186"/>
    </source>
</evidence>
<gene>
    <name evidence="4" type="ORF">C4K04_3620</name>
</gene>
<dbReference type="Pfam" id="PF13508">
    <property type="entry name" value="Acetyltransf_7"/>
    <property type="match status" value="1"/>
</dbReference>
<reference evidence="4 5" key="1">
    <citation type="submission" date="2018-03" db="EMBL/GenBank/DDBJ databases">
        <title>Diversity of phytobeneficial traits revealed by whole-genome analysis of worldwide-isolated phenazine-producing Pseudomonas spp.</title>
        <authorList>
            <person name="Biessy A."/>
            <person name="Novinscak A."/>
            <person name="Blom J."/>
            <person name="Leger G."/>
            <person name="Thomashow L.S."/>
            <person name="Cazorla F.M."/>
            <person name="Josic D."/>
            <person name="Filion M."/>
        </authorList>
    </citation>
    <scope>NUCLEOTIDE SEQUENCE [LARGE SCALE GENOMIC DNA]</scope>
    <source>
        <strain evidence="4 5">B25</strain>
    </source>
</reference>
<dbReference type="PANTHER" id="PTHR43800">
    <property type="entry name" value="PEPTIDYL-LYSINE N-ACETYLTRANSFERASE YJAB"/>
    <property type="match status" value="1"/>
</dbReference>
<dbReference type="PANTHER" id="PTHR43800:SF1">
    <property type="entry name" value="PEPTIDYL-LYSINE N-ACETYLTRANSFERASE YJAB"/>
    <property type="match status" value="1"/>
</dbReference>
<keyword evidence="2" id="KW-0012">Acyltransferase</keyword>
<evidence type="ECO:0000313" key="4">
    <source>
        <dbReference type="EMBL" id="AZE49292.1"/>
    </source>
</evidence>
<name>A0A3G7TS93_9PSED</name>
<keyword evidence="1 4" id="KW-0808">Transferase</keyword>
<feature type="domain" description="N-acetyltransferase" evidence="3">
    <location>
        <begin position="1"/>
        <end position="142"/>
    </location>
</feature>
<accession>A0A3G7TS93</accession>
<evidence type="ECO:0000256" key="2">
    <source>
        <dbReference type="ARBA" id="ARBA00023315"/>
    </source>
</evidence>